<sequence length="104" mass="11695">LPSEIFSINIKDYRNVWSEQEEGFERTTAATMAKNISVTKKALISGLIKPSRMSKCCLRVVVFLNDNGTSDDVDKSVECKELLLFNDAKHIMIDLGTDNNNKIN</sequence>
<name>A0A5J5S0P4_GOSBA</name>
<evidence type="ECO:0000313" key="1">
    <source>
        <dbReference type="EMBL" id="KAB2037173.1"/>
    </source>
</evidence>
<organism evidence="1 2">
    <name type="scientific">Gossypium barbadense</name>
    <name type="common">Sea Island cotton</name>
    <name type="synonym">Hibiscus barbadensis</name>
    <dbReference type="NCBI Taxonomy" id="3634"/>
    <lineage>
        <taxon>Eukaryota</taxon>
        <taxon>Viridiplantae</taxon>
        <taxon>Streptophyta</taxon>
        <taxon>Embryophyta</taxon>
        <taxon>Tracheophyta</taxon>
        <taxon>Spermatophyta</taxon>
        <taxon>Magnoliopsida</taxon>
        <taxon>eudicotyledons</taxon>
        <taxon>Gunneridae</taxon>
        <taxon>Pentapetalae</taxon>
        <taxon>rosids</taxon>
        <taxon>malvids</taxon>
        <taxon>Malvales</taxon>
        <taxon>Malvaceae</taxon>
        <taxon>Malvoideae</taxon>
        <taxon>Gossypium</taxon>
    </lineage>
</organism>
<feature type="non-terminal residue" evidence="1">
    <location>
        <position position="104"/>
    </location>
</feature>
<protein>
    <submittedName>
        <fullName evidence="1">Uncharacterized protein</fullName>
    </submittedName>
</protein>
<gene>
    <name evidence="1" type="ORF">ES319_D03G055700v1</name>
</gene>
<proteinExistence type="predicted"/>
<evidence type="ECO:0000313" key="2">
    <source>
        <dbReference type="Proteomes" id="UP000327439"/>
    </source>
</evidence>
<dbReference type="OrthoDB" id="913931at2759"/>
<dbReference type="EMBL" id="CM018217">
    <property type="protein sequence ID" value="KAB2037173.1"/>
    <property type="molecule type" value="Genomic_DNA"/>
</dbReference>
<keyword evidence="2" id="KW-1185">Reference proteome</keyword>
<accession>A0A5J5S0P4</accession>
<dbReference type="Proteomes" id="UP000327439">
    <property type="component" value="Chromosome D03"/>
</dbReference>
<reference evidence="2" key="1">
    <citation type="journal article" date="2020" name="Nat. Genet.">
        <title>Genomic diversifications of five Gossypium allopolyploid species and their impact on cotton improvement.</title>
        <authorList>
            <person name="Chen Z.J."/>
            <person name="Sreedasyam A."/>
            <person name="Ando A."/>
            <person name="Song Q."/>
            <person name="De Santiago L.M."/>
            <person name="Hulse-Kemp A.M."/>
            <person name="Ding M."/>
            <person name="Ye W."/>
            <person name="Kirkbride R.C."/>
            <person name="Jenkins J."/>
            <person name="Plott C."/>
            <person name="Lovell J."/>
            <person name="Lin Y.M."/>
            <person name="Vaughn R."/>
            <person name="Liu B."/>
            <person name="Simpson S."/>
            <person name="Scheffler B.E."/>
            <person name="Wen L."/>
            <person name="Saski C.A."/>
            <person name="Grover C.E."/>
            <person name="Hu G."/>
            <person name="Conover J.L."/>
            <person name="Carlson J.W."/>
            <person name="Shu S."/>
            <person name="Boston L.B."/>
            <person name="Williams M."/>
            <person name="Peterson D.G."/>
            <person name="McGee K."/>
            <person name="Jones D.C."/>
            <person name="Wendel J.F."/>
            <person name="Stelly D.M."/>
            <person name="Grimwood J."/>
            <person name="Schmutz J."/>
        </authorList>
    </citation>
    <scope>NUCLEOTIDE SEQUENCE [LARGE SCALE GENOMIC DNA]</scope>
    <source>
        <strain evidence="2">cv. 3-79</strain>
    </source>
</reference>
<dbReference type="AlphaFoldDB" id="A0A5J5S0P4"/>